<proteinExistence type="predicted"/>
<dbReference type="Pfam" id="PF11734">
    <property type="entry name" value="TilS_C"/>
    <property type="match status" value="1"/>
</dbReference>
<dbReference type="GO" id="GO:0005524">
    <property type="term" value="F:ATP binding"/>
    <property type="evidence" value="ECO:0007669"/>
    <property type="project" value="InterPro"/>
</dbReference>
<sequence length="46" mass="5204">MKRIPLVYYDEQLIAAVGVFITEEGQASAGQPAWRLGWKKNNNNLL</sequence>
<name>A0A4U9WPH7_SERFO</name>
<evidence type="ECO:0000259" key="1">
    <source>
        <dbReference type="Pfam" id="PF11734"/>
    </source>
</evidence>
<dbReference type="AlphaFoldDB" id="A0A4U9WPH7"/>
<dbReference type="InterPro" id="IPR012796">
    <property type="entry name" value="Lysidine-tRNA-synth_C"/>
</dbReference>
<organism evidence="2">
    <name type="scientific">Serratia fonticola</name>
    <dbReference type="NCBI Taxonomy" id="47917"/>
    <lineage>
        <taxon>Bacteria</taxon>
        <taxon>Pseudomonadati</taxon>
        <taxon>Pseudomonadota</taxon>
        <taxon>Gammaproteobacteria</taxon>
        <taxon>Enterobacterales</taxon>
        <taxon>Yersiniaceae</taxon>
        <taxon>Serratia</taxon>
    </lineage>
</organism>
<accession>A0A4U9WPH7</accession>
<feature type="domain" description="Lysidine-tRNA(Ile) synthetase C-terminal" evidence="1">
    <location>
        <begin position="2"/>
        <end position="38"/>
    </location>
</feature>
<protein>
    <submittedName>
        <fullName evidence="2">tRNA(Ile)-lysidine synthetase</fullName>
    </submittedName>
</protein>
<gene>
    <name evidence="2" type="ORF">NCTC12965_08891</name>
</gene>
<dbReference type="EMBL" id="CABEEZ010000169">
    <property type="protein sequence ID" value="VTR61635.1"/>
    <property type="molecule type" value="Genomic_DNA"/>
</dbReference>
<evidence type="ECO:0000313" key="2">
    <source>
        <dbReference type="EMBL" id="VTR61635.1"/>
    </source>
</evidence>
<dbReference type="GO" id="GO:0008033">
    <property type="term" value="P:tRNA processing"/>
    <property type="evidence" value="ECO:0007669"/>
    <property type="project" value="InterPro"/>
</dbReference>
<reference evidence="2" key="1">
    <citation type="submission" date="2019-05" db="EMBL/GenBank/DDBJ databases">
        <authorList>
            <consortium name="Pathogen Informatics"/>
        </authorList>
    </citation>
    <scope>NUCLEOTIDE SEQUENCE [LARGE SCALE GENOMIC DNA]</scope>
    <source>
        <strain evidence="2">NCTC12965</strain>
    </source>
</reference>
<dbReference type="GO" id="GO:0016879">
    <property type="term" value="F:ligase activity, forming carbon-nitrogen bonds"/>
    <property type="evidence" value="ECO:0007669"/>
    <property type="project" value="InterPro"/>
</dbReference>
<dbReference type="GO" id="GO:0005737">
    <property type="term" value="C:cytoplasm"/>
    <property type="evidence" value="ECO:0007669"/>
    <property type="project" value="InterPro"/>
</dbReference>
<dbReference type="SUPFAM" id="SSF56037">
    <property type="entry name" value="PheT/TilS domain"/>
    <property type="match status" value="1"/>
</dbReference>